<comment type="caution">
    <text evidence="2">The sequence shown here is derived from an EMBL/GenBank/DDBJ whole genome shotgun (WGS) entry which is preliminary data.</text>
</comment>
<evidence type="ECO:0000313" key="3">
    <source>
        <dbReference type="Proteomes" id="UP000648352"/>
    </source>
</evidence>
<dbReference type="Gene3D" id="1.10.150.130">
    <property type="match status" value="1"/>
</dbReference>
<dbReference type="RefSeq" id="WP_191720037.1">
    <property type="nucleotide sequence ID" value="NZ_JACSQP010000015.1"/>
</dbReference>
<evidence type="ECO:0000256" key="1">
    <source>
        <dbReference type="ARBA" id="ARBA00023125"/>
    </source>
</evidence>
<gene>
    <name evidence="2" type="ORF">H9651_14485</name>
</gene>
<dbReference type="SUPFAM" id="SSF47823">
    <property type="entry name" value="lambda integrase-like, N-terminal domain"/>
    <property type="match status" value="1"/>
</dbReference>
<name>A0ABR8S5T5_9MICO</name>
<proteinExistence type="predicted"/>
<organism evidence="2 3">
    <name type="scientific">Microbacterium pullorum</name>
    <dbReference type="NCBI Taxonomy" id="2762236"/>
    <lineage>
        <taxon>Bacteria</taxon>
        <taxon>Bacillati</taxon>
        <taxon>Actinomycetota</taxon>
        <taxon>Actinomycetes</taxon>
        <taxon>Micrococcales</taxon>
        <taxon>Microbacteriaceae</taxon>
        <taxon>Microbacterium</taxon>
    </lineage>
</organism>
<sequence>MTAWLTPEHGASRSLPVGFSTEDVARIDTALEAHHAPSTLDSYGSAWRGFERWCHERGFTPLPAAPEVV</sequence>
<keyword evidence="1" id="KW-0238">DNA-binding</keyword>
<evidence type="ECO:0008006" key="4">
    <source>
        <dbReference type="Google" id="ProtNLM"/>
    </source>
</evidence>
<dbReference type="EMBL" id="JACSQP010000015">
    <property type="protein sequence ID" value="MBD7958843.1"/>
    <property type="molecule type" value="Genomic_DNA"/>
</dbReference>
<keyword evidence="3" id="KW-1185">Reference proteome</keyword>
<evidence type="ECO:0000313" key="2">
    <source>
        <dbReference type="EMBL" id="MBD7958843.1"/>
    </source>
</evidence>
<reference evidence="2 3" key="1">
    <citation type="submission" date="2020-08" db="EMBL/GenBank/DDBJ databases">
        <title>A Genomic Blueprint of the Chicken Gut Microbiome.</title>
        <authorList>
            <person name="Gilroy R."/>
            <person name="Ravi A."/>
            <person name="Getino M."/>
            <person name="Pursley I."/>
            <person name="Horton D.L."/>
            <person name="Alikhan N.-F."/>
            <person name="Baker D."/>
            <person name="Gharbi K."/>
            <person name="Hall N."/>
            <person name="Watson M."/>
            <person name="Adriaenssens E.M."/>
            <person name="Foster-Nyarko E."/>
            <person name="Jarju S."/>
            <person name="Secka A."/>
            <person name="Antonio M."/>
            <person name="Oren A."/>
            <person name="Chaudhuri R."/>
            <person name="La Ragione R.M."/>
            <person name="Hildebrand F."/>
            <person name="Pallen M.J."/>
        </authorList>
    </citation>
    <scope>NUCLEOTIDE SEQUENCE [LARGE SCALE GENOMIC DNA]</scope>
    <source>
        <strain evidence="2 3">Sa4CUA7</strain>
    </source>
</reference>
<protein>
    <recommendedName>
        <fullName evidence="4">Core-binding (CB) domain-containing protein</fullName>
    </recommendedName>
</protein>
<dbReference type="InterPro" id="IPR010998">
    <property type="entry name" value="Integrase_recombinase_N"/>
</dbReference>
<dbReference type="Proteomes" id="UP000648352">
    <property type="component" value="Unassembled WGS sequence"/>
</dbReference>
<accession>A0ABR8S5T5</accession>